<sequence>IEQEEDKKELQDLLEWSIAEDIENNQESQPGRPSSQRLTYSENEVTEKDVIKHSLSLDDSSDENEEKDKLGEINEEKDKLWKEVFWNELLNDNDDKEIEDVKPTSAKSITSERSTG</sequence>
<dbReference type="Proteomes" id="UP001497623">
    <property type="component" value="Unassembled WGS sequence"/>
</dbReference>
<feature type="region of interest" description="Disordered" evidence="1">
    <location>
        <begin position="92"/>
        <end position="116"/>
    </location>
</feature>
<organism evidence="2 3">
    <name type="scientific">Meganyctiphanes norvegica</name>
    <name type="common">Northern krill</name>
    <name type="synonym">Thysanopoda norvegica</name>
    <dbReference type="NCBI Taxonomy" id="48144"/>
    <lineage>
        <taxon>Eukaryota</taxon>
        <taxon>Metazoa</taxon>
        <taxon>Ecdysozoa</taxon>
        <taxon>Arthropoda</taxon>
        <taxon>Crustacea</taxon>
        <taxon>Multicrustacea</taxon>
        <taxon>Malacostraca</taxon>
        <taxon>Eumalacostraca</taxon>
        <taxon>Eucarida</taxon>
        <taxon>Euphausiacea</taxon>
        <taxon>Euphausiidae</taxon>
        <taxon>Meganyctiphanes</taxon>
    </lineage>
</organism>
<protein>
    <submittedName>
        <fullName evidence="2">Uncharacterized protein</fullName>
    </submittedName>
</protein>
<keyword evidence="3" id="KW-1185">Reference proteome</keyword>
<feature type="non-terminal residue" evidence="2">
    <location>
        <position position="116"/>
    </location>
</feature>
<accession>A0AAV2QYJ5</accession>
<reference evidence="2 3" key="1">
    <citation type="submission" date="2024-05" db="EMBL/GenBank/DDBJ databases">
        <authorList>
            <person name="Wallberg A."/>
        </authorList>
    </citation>
    <scope>NUCLEOTIDE SEQUENCE [LARGE SCALE GENOMIC DNA]</scope>
</reference>
<feature type="compositionally biased region" description="Polar residues" evidence="1">
    <location>
        <begin position="105"/>
        <end position="116"/>
    </location>
</feature>
<feature type="region of interest" description="Disordered" evidence="1">
    <location>
        <begin position="21"/>
        <end position="71"/>
    </location>
</feature>
<feature type="non-terminal residue" evidence="2">
    <location>
        <position position="1"/>
    </location>
</feature>
<comment type="caution">
    <text evidence="2">The sequence shown here is derived from an EMBL/GenBank/DDBJ whole genome shotgun (WGS) entry which is preliminary data.</text>
</comment>
<feature type="compositionally biased region" description="Polar residues" evidence="1">
    <location>
        <begin position="25"/>
        <end position="43"/>
    </location>
</feature>
<feature type="compositionally biased region" description="Basic and acidic residues" evidence="1">
    <location>
        <begin position="45"/>
        <end position="56"/>
    </location>
</feature>
<proteinExistence type="predicted"/>
<dbReference type="EMBL" id="CAXKWB010012002">
    <property type="protein sequence ID" value="CAL4102996.1"/>
    <property type="molecule type" value="Genomic_DNA"/>
</dbReference>
<dbReference type="AlphaFoldDB" id="A0AAV2QYJ5"/>
<name>A0AAV2QYJ5_MEGNR</name>
<evidence type="ECO:0000313" key="3">
    <source>
        <dbReference type="Proteomes" id="UP001497623"/>
    </source>
</evidence>
<gene>
    <name evidence="2" type="ORF">MNOR_LOCUS17448</name>
</gene>
<evidence type="ECO:0000313" key="2">
    <source>
        <dbReference type="EMBL" id="CAL4102996.1"/>
    </source>
</evidence>
<evidence type="ECO:0000256" key="1">
    <source>
        <dbReference type="SAM" id="MobiDB-lite"/>
    </source>
</evidence>